<dbReference type="GO" id="GO:0070939">
    <property type="term" value="C:Dsl1/NZR complex"/>
    <property type="evidence" value="ECO:0007669"/>
    <property type="project" value="InterPro"/>
</dbReference>
<dbReference type="InterPro" id="IPR042042">
    <property type="entry name" value="Tip20p_domB"/>
</dbReference>
<protein>
    <recommendedName>
        <fullName evidence="3">RAD50-interacting protein 1</fullName>
    </recommendedName>
</protein>
<dbReference type="InterPro" id="IPR042044">
    <property type="entry name" value="EXOC6PINT-1/Sec15/Tip20_C_dom2"/>
</dbReference>
<organism evidence="1 2">
    <name type="scientific">Kuraishia capsulata CBS 1993</name>
    <dbReference type="NCBI Taxonomy" id="1382522"/>
    <lineage>
        <taxon>Eukaryota</taxon>
        <taxon>Fungi</taxon>
        <taxon>Dikarya</taxon>
        <taxon>Ascomycota</taxon>
        <taxon>Saccharomycotina</taxon>
        <taxon>Pichiomycetes</taxon>
        <taxon>Pichiales</taxon>
        <taxon>Pichiaceae</taxon>
        <taxon>Kuraishia</taxon>
    </lineage>
</organism>
<dbReference type="GeneID" id="34520956"/>
<dbReference type="RefSeq" id="XP_022459568.1">
    <property type="nucleotide sequence ID" value="XM_022601979.1"/>
</dbReference>
<dbReference type="Pfam" id="PF04437">
    <property type="entry name" value="RINT1_TIP1"/>
    <property type="match status" value="1"/>
</dbReference>
<dbReference type="Gene3D" id="6.10.280.210">
    <property type="entry name" value="Dsl1p vesicle tethering complex, Tip20p subunit, domain A"/>
    <property type="match status" value="1"/>
</dbReference>
<dbReference type="AlphaFoldDB" id="W6MWK6"/>
<keyword evidence="2" id="KW-1185">Reference proteome</keyword>
<gene>
    <name evidence="1" type="ORF">KUCA_T00003553001</name>
</gene>
<dbReference type="Gene3D" id="1.20.58.1420">
    <property type="entry name" value="Dsl1p vesicle tethering complex, Tip20p subunit, domain B"/>
    <property type="match status" value="1"/>
</dbReference>
<evidence type="ECO:0000313" key="2">
    <source>
        <dbReference type="Proteomes" id="UP000019384"/>
    </source>
</evidence>
<dbReference type="GO" id="GO:0006888">
    <property type="term" value="P:endoplasmic reticulum to Golgi vesicle-mediated transport"/>
    <property type="evidence" value="ECO:0007669"/>
    <property type="project" value="InterPro"/>
</dbReference>
<dbReference type="GO" id="GO:0006890">
    <property type="term" value="P:retrograde vesicle-mediated transport, Golgi to endoplasmic reticulum"/>
    <property type="evidence" value="ECO:0007669"/>
    <property type="project" value="InterPro"/>
</dbReference>
<dbReference type="Proteomes" id="UP000019384">
    <property type="component" value="Unassembled WGS sequence"/>
</dbReference>
<dbReference type="EMBL" id="HG793128">
    <property type="protein sequence ID" value="CDK27575.1"/>
    <property type="molecule type" value="Genomic_DNA"/>
</dbReference>
<sequence>MTTEFLNSQFSSLDDLANIDSIVSALEEERTQLKAIASSSTHHSDESRHLLVLVSDLVAKNDTQQSLREIDSLIAQYGPLSLFSGVRPQLIKRLELQESNSVQQHAKSIHTKLETLQTSQVKSQTQFDEITGALKVIVAEIDLLIQSSVADSVKPELSKCVAQLTELVSEVVLPLKEFATDSLAETIRKEGLWKDIHSVSAKTSKTVVDGLHALLVCQSIDIMYRNAVYPQSLWAFDVLAQDFRNRFVYHFEGKGETNRLDKPEWCLNYFETYLEQHLKLTTFLLSNCLKDTPYESEPFAYLFITSLLVPVRQKLAADLSVVVSHKRNLSHLVFELQQFDQRLKSTYKFRPPFAHHWLGLTGDLVLFNEQVFEVWISNEKDFVSARYDEIVNMSDAFAIDRDAVESNKTKPTKSALNLKTLIESITKTYENLALKHQLKFLSEVQLKLLNFYYEKLQSGRDAFETRILKERQQEGHITPLERVCRIWCSLKFMVEAMETWGEQLVFVQLWSSLNVKKKSQLTQSTGLAAARTAILEMASSISSNLGTLTPPAESSADEILSQTFFDSIIKHYTALLARIQKDLVTLFDREINNSMRDYFAINSWSTTSSLKNSYSTELTKTIVTLSRDLTFVKTTFCSSDYLFVLSHVSSVLAKYIDTNIIRVGRFNPLGGQQLRLDVTSLWEQLGLPQTFDYSRLVQACSVLADPSPERNAAEFKSRLGLDSLETRYVDEILLRKVR</sequence>
<dbReference type="STRING" id="1382522.W6MWK6"/>
<evidence type="ECO:0000313" key="1">
    <source>
        <dbReference type="EMBL" id="CDK27575.1"/>
    </source>
</evidence>
<proteinExistence type="predicted"/>
<dbReference type="Gene3D" id="1.20.58.670">
    <property type="entry name" value="Dsl1p vesicle tethering complex, Tip20p subunit, domain D"/>
    <property type="match status" value="1"/>
</dbReference>
<dbReference type="PROSITE" id="PS51386">
    <property type="entry name" value="RINT1_TIP20"/>
    <property type="match status" value="1"/>
</dbReference>
<dbReference type="PANTHER" id="PTHR13520:SF0">
    <property type="entry name" value="RAD50-INTERACTING PROTEIN 1"/>
    <property type="match status" value="1"/>
</dbReference>
<dbReference type="GO" id="GO:0060628">
    <property type="term" value="P:regulation of ER to Golgi vesicle-mediated transport"/>
    <property type="evidence" value="ECO:0007669"/>
    <property type="project" value="TreeGrafter"/>
</dbReference>
<dbReference type="InterPro" id="IPR042041">
    <property type="entry name" value="Tip20p_domA"/>
</dbReference>
<dbReference type="PANTHER" id="PTHR13520">
    <property type="entry name" value="RAD50-INTERACTING PROTEIN 1 RINT-1"/>
    <property type="match status" value="1"/>
</dbReference>
<dbReference type="OrthoDB" id="407410at2759"/>
<dbReference type="HOGENOM" id="CLU_015529_1_0_1"/>
<name>W6MWK6_9ASCO</name>
<dbReference type="InterPro" id="IPR007528">
    <property type="entry name" value="RINT1_Tip20"/>
</dbReference>
<reference evidence="1" key="2">
    <citation type="submission" date="2014-02" db="EMBL/GenBank/DDBJ databases">
        <title>Complete DNA sequence of /Kuraishia capsulata/ illustrates novel genomic features among budding yeasts (/Saccharomycotina/).</title>
        <authorList>
            <person name="Morales L."/>
            <person name="Noel B."/>
            <person name="Porcel B."/>
            <person name="Marcet-Houben M."/>
            <person name="Hullo M-F."/>
            <person name="Sacerdot C."/>
            <person name="Tekaia F."/>
            <person name="Leh-Louis V."/>
            <person name="Despons L."/>
            <person name="Khanna V."/>
            <person name="Aury J-M."/>
            <person name="Barbe V."/>
            <person name="Couloux A."/>
            <person name="Labadie K."/>
            <person name="Pelletier E."/>
            <person name="Souciet J-L."/>
            <person name="Boekhout T."/>
            <person name="Gabaldon T."/>
            <person name="Wincker P."/>
            <person name="Dujon B."/>
        </authorList>
    </citation>
    <scope>NUCLEOTIDE SEQUENCE</scope>
    <source>
        <strain evidence="1">CBS 1993</strain>
    </source>
</reference>
<reference evidence="1" key="1">
    <citation type="submission" date="2013-12" db="EMBL/GenBank/DDBJ databases">
        <authorList>
            <person name="Genoscope - CEA"/>
        </authorList>
    </citation>
    <scope>NUCLEOTIDE SEQUENCE</scope>
    <source>
        <strain evidence="1">CBS 1993</strain>
    </source>
</reference>
<accession>W6MWK6</accession>
<evidence type="ECO:0008006" key="3">
    <source>
        <dbReference type="Google" id="ProtNLM"/>
    </source>
</evidence>